<dbReference type="PANTHER" id="PTHR24166:SF48">
    <property type="entry name" value="PROTEIN VAPYRIN"/>
    <property type="match status" value="1"/>
</dbReference>
<dbReference type="SMART" id="SM00248">
    <property type="entry name" value="ANK"/>
    <property type="match status" value="4"/>
</dbReference>
<evidence type="ECO:0000256" key="2">
    <source>
        <dbReference type="ARBA" id="ARBA00023043"/>
    </source>
</evidence>
<evidence type="ECO:0008006" key="6">
    <source>
        <dbReference type="Google" id="ProtNLM"/>
    </source>
</evidence>
<dbReference type="InterPro" id="IPR050889">
    <property type="entry name" value="Dendritic_Spine_Reg/Scaffold"/>
</dbReference>
<evidence type="ECO:0000313" key="4">
    <source>
        <dbReference type="EMBL" id="KAJ8603634.1"/>
    </source>
</evidence>
<proteinExistence type="predicted"/>
<protein>
    <recommendedName>
        <fullName evidence="6">Ankyrin repeat protein</fullName>
    </recommendedName>
</protein>
<keyword evidence="5" id="KW-1185">Reference proteome</keyword>
<name>A0AAD7UGD5_9STRA</name>
<reference evidence="4" key="1">
    <citation type="submission" date="2023-01" db="EMBL/GenBank/DDBJ databases">
        <title>Metagenome sequencing of chrysophaentin producing Chrysophaeum taylorii.</title>
        <authorList>
            <person name="Davison J."/>
            <person name="Bewley C."/>
        </authorList>
    </citation>
    <scope>NUCLEOTIDE SEQUENCE</scope>
    <source>
        <strain evidence="4">NIES-1699</strain>
    </source>
</reference>
<dbReference type="Proteomes" id="UP001230188">
    <property type="component" value="Unassembled WGS sequence"/>
</dbReference>
<dbReference type="PROSITE" id="PS50088">
    <property type="entry name" value="ANK_REPEAT"/>
    <property type="match status" value="1"/>
</dbReference>
<dbReference type="Pfam" id="PF12796">
    <property type="entry name" value="Ank_2"/>
    <property type="match status" value="1"/>
</dbReference>
<organism evidence="4 5">
    <name type="scientific">Chrysophaeum taylorii</name>
    <dbReference type="NCBI Taxonomy" id="2483200"/>
    <lineage>
        <taxon>Eukaryota</taxon>
        <taxon>Sar</taxon>
        <taxon>Stramenopiles</taxon>
        <taxon>Ochrophyta</taxon>
        <taxon>Pelagophyceae</taxon>
        <taxon>Pelagomonadales</taxon>
        <taxon>Pelagomonadaceae</taxon>
        <taxon>Chrysophaeum</taxon>
    </lineage>
</organism>
<sequence length="423" mass="46939">MDLMGPKQRAGNYWKVPKLEAALGEYAEKVTKATKDDGVFKNARKMGLLAFPKDVLSTDYFKELHYVDAENGDSCVHRTIRKWAFASSATESEDLLDDLRALCLAGADLCAKNYAGETPVLLAIKLDAHVPLRTLLEFDAYAFADRSQGSNEPLLSSAEVNTPRAFDVVAGFLYETGRLGKCAFRRNDGGYTALHLGAINDGVEVLEIALSYNEFKRRRVLDARSARVERRSHQISSRVSTVHNLLQCALAKAARYGHFRSLELLLVAGATADVRDGINRTPLHIACEYGFVECVRLLLAHGANPTVRDVHGRNARDHCVLGQSYKIVRRQSLDEVLASFSVFYTDEHKRACMHCSTVNYEKCLSLLDIGMSIAPVRFDWILRPFVPSFFARVSDQIATNSKEPTVSESGGYASCISWLTCAD</sequence>
<feature type="repeat" description="ANK" evidence="3">
    <location>
        <begin position="278"/>
        <end position="310"/>
    </location>
</feature>
<keyword evidence="1" id="KW-0677">Repeat</keyword>
<dbReference type="PANTHER" id="PTHR24166">
    <property type="entry name" value="ROLLING PEBBLES, ISOFORM B"/>
    <property type="match status" value="1"/>
</dbReference>
<accession>A0AAD7UGD5</accession>
<comment type="caution">
    <text evidence="4">The sequence shown here is derived from an EMBL/GenBank/DDBJ whole genome shotgun (WGS) entry which is preliminary data.</text>
</comment>
<evidence type="ECO:0000256" key="1">
    <source>
        <dbReference type="ARBA" id="ARBA00022737"/>
    </source>
</evidence>
<dbReference type="PROSITE" id="PS50297">
    <property type="entry name" value="ANK_REP_REGION"/>
    <property type="match status" value="1"/>
</dbReference>
<dbReference type="EMBL" id="JAQMWT010000346">
    <property type="protein sequence ID" value="KAJ8603634.1"/>
    <property type="molecule type" value="Genomic_DNA"/>
</dbReference>
<dbReference type="Gene3D" id="1.25.40.20">
    <property type="entry name" value="Ankyrin repeat-containing domain"/>
    <property type="match status" value="1"/>
</dbReference>
<keyword evidence="2 3" id="KW-0040">ANK repeat</keyword>
<dbReference type="AlphaFoldDB" id="A0AAD7UGD5"/>
<dbReference type="SUPFAM" id="SSF48403">
    <property type="entry name" value="Ankyrin repeat"/>
    <property type="match status" value="1"/>
</dbReference>
<dbReference type="InterPro" id="IPR002110">
    <property type="entry name" value="Ankyrin_rpt"/>
</dbReference>
<gene>
    <name evidence="4" type="ORF">CTAYLR_007585</name>
</gene>
<evidence type="ECO:0000313" key="5">
    <source>
        <dbReference type="Proteomes" id="UP001230188"/>
    </source>
</evidence>
<evidence type="ECO:0000256" key="3">
    <source>
        <dbReference type="PROSITE-ProRule" id="PRU00023"/>
    </source>
</evidence>
<dbReference type="InterPro" id="IPR036770">
    <property type="entry name" value="Ankyrin_rpt-contain_sf"/>
</dbReference>